<accession>A0ABY8ENC9</accession>
<evidence type="ECO:0008006" key="3">
    <source>
        <dbReference type="Google" id="ProtNLM"/>
    </source>
</evidence>
<evidence type="ECO:0000313" key="2">
    <source>
        <dbReference type="Proteomes" id="UP000818624"/>
    </source>
</evidence>
<sequence>MDTVQEVFTAQATSVVPTSYAKDTEIKVPVNQEYDDGTGLPNGVFYCVIA</sequence>
<name>A0ABY8ENC9_MALFU</name>
<reference evidence="1 2" key="1">
    <citation type="journal article" date="2020" name="Elife">
        <title>Loss of centromere function drives karyotype evolution in closely related Malassezia species.</title>
        <authorList>
            <person name="Sankaranarayanan S.R."/>
            <person name="Ianiri G."/>
            <person name="Coelho M.A."/>
            <person name="Reza M.H."/>
            <person name="Thimmappa B.C."/>
            <person name="Ganguly P."/>
            <person name="Vadnala R.N."/>
            <person name="Sun S."/>
            <person name="Siddharthan R."/>
            <person name="Tellgren-Roth C."/>
            <person name="Dawson T.L."/>
            <person name="Heitman J."/>
            <person name="Sanyal K."/>
        </authorList>
    </citation>
    <scope>NUCLEOTIDE SEQUENCE [LARGE SCALE GENOMIC DNA]</scope>
    <source>
        <strain evidence="1">CBS14141</strain>
    </source>
</reference>
<evidence type="ECO:0000313" key="1">
    <source>
        <dbReference type="EMBL" id="WFD46404.1"/>
    </source>
</evidence>
<gene>
    <name evidence="1" type="ORF">GLX27_001038a</name>
</gene>
<organism evidence="1 2">
    <name type="scientific">Malassezia furfur</name>
    <name type="common">Pityriasis versicolor infection agent</name>
    <name type="synonym">Pityrosporum furfur</name>
    <dbReference type="NCBI Taxonomy" id="55194"/>
    <lineage>
        <taxon>Eukaryota</taxon>
        <taxon>Fungi</taxon>
        <taxon>Dikarya</taxon>
        <taxon>Basidiomycota</taxon>
        <taxon>Ustilaginomycotina</taxon>
        <taxon>Malasseziomycetes</taxon>
        <taxon>Malasseziales</taxon>
        <taxon>Malasseziaceae</taxon>
        <taxon>Malassezia</taxon>
    </lineage>
</organism>
<protein>
    <recommendedName>
        <fullName evidence="3">Pheromone</fullName>
    </recommendedName>
</protein>
<proteinExistence type="predicted"/>
<dbReference type="Proteomes" id="UP000818624">
    <property type="component" value="Chromosome 1"/>
</dbReference>
<keyword evidence="2" id="KW-1185">Reference proteome</keyword>
<dbReference type="EMBL" id="CP046234">
    <property type="protein sequence ID" value="WFD46404.1"/>
    <property type="molecule type" value="Genomic_DNA"/>
</dbReference>